<dbReference type="AlphaFoldDB" id="A0A5J4PVM6"/>
<evidence type="ECO:0000256" key="2">
    <source>
        <dbReference type="ARBA" id="ARBA00012274"/>
    </source>
</evidence>
<evidence type="ECO:0000256" key="5">
    <source>
        <dbReference type="ARBA" id="ARBA00047754"/>
    </source>
</evidence>
<evidence type="ECO:0000313" key="7">
    <source>
        <dbReference type="EMBL" id="KAA6312353.1"/>
    </source>
</evidence>
<dbReference type="GO" id="GO:0000166">
    <property type="term" value="F:nucleotide binding"/>
    <property type="evidence" value="ECO:0007669"/>
    <property type="project" value="UniProtKB-KW"/>
</dbReference>
<reference evidence="7" key="1">
    <citation type="submission" date="2019-03" db="EMBL/GenBank/DDBJ databases">
        <title>Single cell metagenomics reveals metabolic interactions within the superorganism composed of flagellate Streblomastix strix and complex community of Bacteroidetes bacteria on its surface.</title>
        <authorList>
            <person name="Treitli S.C."/>
            <person name="Kolisko M."/>
            <person name="Husnik F."/>
            <person name="Keeling P."/>
            <person name="Hampl V."/>
        </authorList>
    </citation>
    <scope>NUCLEOTIDE SEQUENCE</scope>
    <source>
        <strain evidence="7">STM</strain>
    </source>
</reference>
<evidence type="ECO:0000256" key="4">
    <source>
        <dbReference type="ARBA" id="ARBA00022741"/>
    </source>
</evidence>
<comment type="caution">
    <text evidence="7">The sequence shown here is derived from an EMBL/GenBank/DDBJ whole genome shotgun (WGS) entry which is preliminary data.</text>
</comment>
<organism evidence="7">
    <name type="scientific">termite gut metagenome</name>
    <dbReference type="NCBI Taxonomy" id="433724"/>
    <lineage>
        <taxon>unclassified sequences</taxon>
        <taxon>metagenomes</taxon>
        <taxon>organismal metagenomes</taxon>
    </lineage>
</organism>
<evidence type="ECO:0000256" key="3">
    <source>
        <dbReference type="ARBA" id="ARBA00022634"/>
    </source>
</evidence>
<dbReference type="Pfam" id="PF12637">
    <property type="entry name" value="TSCPD"/>
    <property type="match status" value="1"/>
</dbReference>
<dbReference type="EC" id="1.17.4.1" evidence="2"/>
<accession>A0A5J4PVM6</accession>
<evidence type="ECO:0000256" key="1">
    <source>
        <dbReference type="ARBA" id="ARBA00007405"/>
    </source>
</evidence>
<keyword evidence="3" id="KW-0237">DNA synthesis</keyword>
<dbReference type="GO" id="GO:0004748">
    <property type="term" value="F:ribonucleoside-diphosphate reductase activity, thioredoxin disulfide as acceptor"/>
    <property type="evidence" value="ECO:0007669"/>
    <property type="project" value="UniProtKB-EC"/>
</dbReference>
<proteinExistence type="inferred from homology"/>
<name>A0A5J4PVM6_9ZZZZ</name>
<dbReference type="InterPro" id="IPR023806">
    <property type="entry name" value="CHP03905"/>
</dbReference>
<feature type="domain" description="TSCPD" evidence="6">
    <location>
        <begin position="4"/>
        <end position="78"/>
    </location>
</feature>
<comment type="catalytic activity">
    <reaction evidence="5">
        <text>a 2'-deoxyribonucleoside 5'-diphosphate + [thioredoxin]-disulfide + H2O = a ribonucleoside 5'-diphosphate + [thioredoxin]-dithiol</text>
        <dbReference type="Rhea" id="RHEA:23252"/>
        <dbReference type="Rhea" id="RHEA-COMP:10698"/>
        <dbReference type="Rhea" id="RHEA-COMP:10700"/>
        <dbReference type="ChEBI" id="CHEBI:15377"/>
        <dbReference type="ChEBI" id="CHEBI:29950"/>
        <dbReference type="ChEBI" id="CHEBI:50058"/>
        <dbReference type="ChEBI" id="CHEBI:57930"/>
        <dbReference type="ChEBI" id="CHEBI:73316"/>
        <dbReference type="EC" id="1.17.4.1"/>
    </reaction>
</comment>
<dbReference type="GO" id="GO:0071897">
    <property type="term" value="P:DNA biosynthetic process"/>
    <property type="evidence" value="ECO:0007669"/>
    <property type="project" value="UniProtKB-KW"/>
</dbReference>
<comment type="similarity">
    <text evidence="1">Belongs to the ribonucleoside diphosphate reductase class-2 family.</text>
</comment>
<protein>
    <recommendedName>
        <fullName evidence="2">ribonucleoside-diphosphate reductase</fullName>
        <ecNumber evidence="2">1.17.4.1</ecNumber>
    </recommendedName>
</protein>
<dbReference type="EMBL" id="SNRY01006547">
    <property type="protein sequence ID" value="KAA6312353.1"/>
    <property type="molecule type" value="Genomic_DNA"/>
</dbReference>
<dbReference type="InterPro" id="IPR024434">
    <property type="entry name" value="TSCPD_dom"/>
</dbReference>
<evidence type="ECO:0000259" key="6">
    <source>
        <dbReference type="Pfam" id="PF12637"/>
    </source>
</evidence>
<sequence length="81" mass="8798">MKYTYRTKGTCCSSIELEVEDDLIKNASFHDGCNGNLKGISGLIIGMKVTDVIAKLEGIPCKSNPTSCPDQLCKALHKMGY</sequence>
<keyword evidence="4" id="KW-0547">Nucleotide-binding</keyword>
<gene>
    <name evidence="7" type="ORF">EZS27_036700</name>
</gene>
<dbReference type="NCBIfam" id="TIGR03905">
    <property type="entry name" value="TIGR03905_4_Cys"/>
    <property type="match status" value="1"/>
</dbReference>